<gene>
    <name evidence="1" type="ORF">D3M96_14330</name>
</gene>
<dbReference type="EMBL" id="CP032153">
    <property type="protein sequence ID" value="AYN21605.1"/>
    <property type="molecule type" value="Genomic_DNA"/>
</dbReference>
<evidence type="ECO:0008006" key="3">
    <source>
        <dbReference type="Google" id="ProtNLM"/>
    </source>
</evidence>
<name>A0A3G2HX11_9BURK</name>
<accession>A0A3G2HX11</accession>
<organism evidence="1 2">
    <name type="scientific">Alcaligenes aquatilis</name>
    <dbReference type="NCBI Taxonomy" id="323284"/>
    <lineage>
        <taxon>Bacteria</taxon>
        <taxon>Pseudomonadati</taxon>
        <taxon>Pseudomonadota</taxon>
        <taxon>Betaproteobacteria</taxon>
        <taxon>Burkholderiales</taxon>
        <taxon>Alcaligenaceae</taxon>
        <taxon>Alcaligenes</taxon>
    </lineage>
</organism>
<dbReference type="KEGG" id="aaqu:D3M96_14330"/>
<proteinExistence type="predicted"/>
<reference evidence="1 2" key="1">
    <citation type="submission" date="2018-09" db="EMBL/GenBank/DDBJ databases">
        <title>Complete genome sequence of the hydrocarbonoclastic bacterium Alcaligenes aquatilis QD168, isolated from a crude-oil polluted marine sediment of Central Chile.</title>
        <authorList>
            <person name="Duran R.E."/>
            <person name="Barra B."/>
            <person name="Salva-Serra F."/>
            <person name="Mendez V."/>
            <person name="Moore E.R.B."/>
            <person name="Seeger M."/>
        </authorList>
    </citation>
    <scope>NUCLEOTIDE SEQUENCE [LARGE SCALE GENOMIC DNA]</scope>
    <source>
        <strain evidence="1 2">QD168</strain>
    </source>
</reference>
<dbReference type="RefSeq" id="WP_121739330.1">
    <property type="nucleotide sequence ID" value="NZ_CP032153.1"/>
</dbReference>
<sequence length="235" mass="26474">MLSTFERESAWLKPVPKLDGKTLMEHLYARMDGLYPGKWKSNFVGEAAMSNWEQAWAEAFDEEGIRPVDVALGIQNSRRMYDWPPSLTEFLRACRPYLEPDVAFFEAVRGMQARERGERGEWSHPAIFHTAAAVGRFDLLNQAYQQMEGRWKKALHAQLALGAWPDIPDPAPALPAPSSARQTEQGAEAMREMTQKAINRKGRDHKAWARTILSDPKGRTPGIVRMAQAAVGEQA</sequence>
<evidence type="ECO:0000313" key="1">
    <source>
        <dbReference type="EMBL" id="AYN21605.1"/>
    </source>
</evidence>
<dbReference type="OrthoDB" id="8946427at2"/>
<dbReference type="Proteomes" id="UP000268070">
    <property type="component" value="Chromosome"/>
</dbReference>
<evidence type="ECO:0000313" key="2">
    <source>
        <dbReference type="Proteomes" id="UP000268070"/>
    </source>
</evidence>
<protein>
    <recommendedName>
        <fullName evidence="3">Replication protein P</fullName>
    </recommendedName>
</protein>
<dbReference type="AlphaFoldDB" id="A0A3G2HX11"/>